<dbReference type="Proteomes" id="UP000293719">
    <property type="component" value="Chromosome"/>
</dbReference>
<dbReference type="InterPro" id="IPR009282">
    <property type="entry name" value="DUF937"/>
</dbReference>
<organism evidence="1 2">
    <name type="scientific">Roseitalea porphyridii</name>
    <dbReference type="NCBI Taxonomy" id="1852022"/>
    <lineage>
        <taxon>Bacteria</taxon>
        <taxon>Pseudomonadati</taxon>
        <taxon>Pseudomonadota</taxon>
        <taxon>Alphaproteobacteria</taxon>
        <taxon>Hyphomicrobiales</taxon>
        <taxon>Ahrensiaceae</taxon>
        <taxon>Roseitalea</taxon>
    </lineage>
</organism>
<keyword evidence="2" id="KW-1185">Reference proteome</keyword>
<accession>A0A4P6UWR6</accession>
<protein>
    <submittedName>
        <fullName evidence="1">DUF937 domain-containing protein</fullName>
    </submittedName>
</protein>
<gene>
    <name evidence="1" type="ORF">E0E05_02390</name>
</gene>
<dbReference type="AlphaFoldDB" id="A0A4P6UWR6"/>
<dbReference type="OrthoDB" id="5526542at2"/>
<reference evidence="1 2" key="1">
    <citation type="journal article" date="2017" name="Int. J. Syst. Evol. Microbiol.">
        <title>Roseitalea porphyridii gen. nov., sp. nov., isolated from a red alga, and reclassification of Hoeflea suaedae Chung et al. 2013 as Pseudohoeflea suaedae gen. nov., comb. nov.</title>
        <authorList>
            <person name="Hyeon J.W."/>
            <person name="Jeong S.E."/>
            <person name="Baek K."/>
            <person name="Jeon C.O."/>
        </authorList>
    </citation>
    <scope>NUCLEOTIDE SEQUENCE [LARGE SCALE GENOMIC DNA]</scope>
    <source>
        <strain evidence="1 2">MA7-20</strain>
    </source>
</reference>
<evidence type="ECO:0000313" key="2">
    <source>
        <dbReference type="Proteomes" id="UP000293719"/>
    </source>
</evidence>
<dbReference type="RefSeq" id="WP_131615254.1">
    <property type="nucleotide sequence ID" value="NZ_CP036532.1"/>
</dbReference>
<dbReference type="GeneID" id="90766132"/>
<evidence type="ECO:0000313" key="1">
    <source>
        <dbReference type="EMBL" id="QBK29541.1"/>
    </source>
</evidence>
<dbReference type="Pfam" id="PF06078">
    <property type="entry name" value="DUF937"/>
    <property type="match status" value="1"/>
</dbReference>
<dbReference type="EMBL" id="CP036532">
    <property type="protein sequence ID" value="QBK29541.1"/>
    <property type="molecule type" value="Genomic_DNA"/>
</dbReference>
<proteinExistence type="predicted"/>
<name>A0A4P6UWR6_9HYPH</name>
<sequence length="263" mass="28090">MMTLFETLTRAQDGEAIKAMARQFGLSEQQTEQAIEALMPAFSAGLKRNASDPMGVAGFMQALSTGQHAKYFEDVHNAFAPQGVKEGNGILGHLFGSKEVSRAVAAQAEQATGVGQEILKQMLPVVAATLMGGLFKQSTGQVAPSRQAASPMARMMEQFMAAQGQPSQGASGNPFAEMVAQMFGGDAAAARPAPEAMADNPWGRLFTEMMGGGPSVTAPEKNGNAYEELFGQMFETGRQTQDSYQRGIEDIFDSYLRGMIKSR</sequence>
<dbReference type="KEGG" id="rpod:E0E05_02390"/>